<dbReference type="Proteomes" id="UP000070371">
    <property type="component" value="Chromosome"/>
</dbReference>
<evidence type="ECO:0000256" key="1">
    <source>
        <dbReference type="SAM" id="MobiDB-lite"/>
    </source>
</evidence>
<keyword evidence="3" id="KW-1185">Reference proteome</keyword>
<accession>A0A126V350</accession>
<dbReference type="AlphaFoldDB" id="A0A126V350"/>
<protein>
    <submittedName>
        <fullName evidence="2">Uncharacterized protein</fullName>
    </submittedName>
</protein>
<feature type="region of interest" description="Disordered" evidence="1">
    <location>
        <begin position="1"/>
        <end position="22"/>
    </location>
</feature>
<reference evidence="2 3" key="1">
    <citation type="submission" date="2016-02" db="EMBL/GenBank/DDBJ databases">
        <title>Complete genome sequence of Halocynthiibacter arcticus PAMC 20958t from arctic marine sediment.</title>
        <authorList>
            <person name="Lee Y.M."/>
            <person name="Baek K."/>
            <person name="Lee H.K."/>
            <person name="Shin S.C."/>
        </authorList>
    </citation>
    <scope>NUCLEOTIDE SEQUENCE [LARGE SCALE GENOMIC DNA]</scope>
    <source>
        <strain evidence="2">PAMC 20958</strain>
    </source>
</reference>
<name>A0A126V350_9RHOB</name>
<dbReference type="KEGG" id="hat:RC74_17085"/>
<dbReference type="EMBL" id="CP014327">
    <property type="protein sequence ID" value="AML52744.1"/>
    <property type="molecule type" value="Genomic_DNA"/>
</dbReference>
<gene>
    <name evidence="2" type="ORF">RC74_17085</name>
</gene>
<proteinExistence type="predicted"/>
<organism evidence="2 3">
    <name type="scientific">Falsihalocynthiibacter arcticus</name>
    <dbReference type="NCBI Taxonomy" id="1579316"/>
    <lineage>
        <taxon>Bacteria</taxon>
        <taxon>Pseudomonadati</taxon>
        <taxon>Pseudomonadota</taxon>
        <taxon>Alphaproteobacteria</taxon>
        <taxon>Rhodobacterales</taxon>
        <taxon>Roseobacteraceae</taxon>
        <taxon>Falsihalocynthiibacter</taxon>
    </lineage>
</organism>
<feature type="region of interest" description="Disordered" evidence="1">
    <location>
        <begin position="79"/>
        <end position="99"/>
    </location>
</feature>
<sequence length="99" mass="11041">MSIHQDISQGGTDVSNGTADAKNKVQKRFRNVVVKRERLFNLLQEEHLKERLAAQEENVSKDTPSACVFRLYGTGPLPEVKPMAAENDDPTSQGVVTFR</sequence>
<feature type="compositionally biased region" description="Polar residues" evidence="1">
    <location>
        <begin position="90"/>
        <end position="99"/>
    </location>
</feature>
<evidence type="ECO:0000313" key="3">
    <source>
        <dbReference type="Proteomes" id="UP000070371"/>
    </source>
</evidence>
<feature type="compositionally biased region" description="Polar residues" evidence="1">
    <location>
        <begin position="1"/>
        <end position="18"/>
    </location>
</feature>
<evidence type="ECO:0000313" key="2">
    <source>
        <dbReference type="EMBL" id="AML52744.1"/>
    </source>
</evidence>
<dbReference type="RefSeq" id="WP_039003510.1">
    <property type="nucleotide sequence ID" value="NZ_CP014327.1"/>
</dbReference>